<organism evidence="2 3">
    <name type="scientific">Stentor coeruleus</name>
    <dbReference type="NCBI Taxonomy" id="5963"/>
    <lineage>
        <taxon>Eukaryota</taxon>
        <taxon>Sar</taxon>
        <taxon>Alveolata</taxon>
        <taxon>Ciliophora</taxon>
        <taxon>Postciliodesmatophora</taxon>
        <taxon>Heterotrichea</taxon>
        <taxon>Heterotrichida</taxon>
        <taxon>Stentoridae</taxon>
        <taxon>Stentor</taxon>
    </lineage>
</organism>
<evidence type="ECO:0000313" key="3">
    <source>
        <dbReference type="Proteomes" id="UP000187209"/>
    </source>
</evidence>
<gene>
    <name evidence="2" type="ORF">SteCoe_21828</name>
</gene>
<evidence type="ECO:0000313" key="2">
    <source>
        <dbReference type="EMBL" id="OMJ78394.1"/>
    </source>
</evidence>
<protein>
    <submittedName>
        <fullName evidence="2">Uncharacterized protein</fullName>
    </submittedName>
</protein>
<dbReference type="Proteomes" id="UP000187209">
    <property type="component" value="Unassembled WGS sequence"/>
</dbReference>
<keyword evidence="3" id="KW-1185">Reference proteome</keyword>
<keyword evidence="1" id="KW-0175">Coiled coil</keyword>
<comment type="caution">
    <text evidence="2">The sequence shown here is derived from an EMBL/GenBank/DDBJ whole genome shotgun (WGS) entry which is preliminary data.</text>
</comment>
<sequence length="68" mass="7794">MSSLLKWTESQIDRFDSMASKALNISVKTQDSEIAGLEIQNEKLKEEIRAIKFNSNSQLKEKFYTPSP</sequence>
<accession>A0A1R2BNW1</accession>
<dbReference type="AlphaFoldDB" id="A0A1R2BNW1"/>
<evidence type="ECO:0000256" key="1">
    <source>
        <dbReference type="SAM" id="Coils"/>
    </source>
</evidence>
<feature type="coiled-coil region" evidence="1">
    <location>
        <begin position="27"/>
        <end position="54"/>
    </location>
</feature>
<proteinExistence type="predicted"/>
<name>A0A1R2BNW1_9CILI</name>
<reference evidence="2 3" key="1">
    <citation type="submission" date="2016-11" db="EMBL/GenBank/DDBJ databases">
        <title>The macronuclear genome of Stentor coeruleus: a giant cell with tiny introns.</title>
        <authorList>
            <person name="Slabodnick M."/>
            <person name="Ruby J.G."/>
            <person name="Reiff S.B."/>
            <person name="Swart E.C."/>
            <person name="Gosai S."/>
            <person name="Prabakaran S."/>
            <person name="Witkowska E."/>
            <person name="Larue G.E."/>
            <person name="Fisher S."/>
            <person name="Freeman R.M."/>
            <person name="Gunawardena J."/>
            <person name="Chu W."/>
            <person name="Stover N.A."/>
            <person name="Gregory B.D."/>
            <person name="Nowacki M."/>
            <person name="Derisi J."/>
            <person name="Roy S.W."/>
            <person name="Marshall W.F."/>
            <person name="Sood P."/>
        </authorList>
    </citation>
    <scope>NUCLEOTIDE SEQUENCE [LARGE SCALE GENOMIC DNA]</scope>
    <source>
        <strain evidence="2">WM001</strain>
    </source>
</reference>
<dbReference type="EMBL" id="MPUH01000524">
    <property type="protein sequence ID" value="OMJ78394.1"/>
    <property type="molecule type" value="Genomic_DNA"/>
</dbReference>